<dbReference type="Pfam" id="PF00155">
    <property type="entry name" value="Aminotran_1_2"/>
    <property type="match status" value="1"/>
</dbReference>
<evidence type="ECO:0000256" key="8">
    <source>
        <dbReference type="ARBA" id="ARBA00047481"/>
    </source>
</evidence>
<dbReference type="InterPro" id="IPR005861">
    <property type="entry name" value="HisP_aminotrans"/>
</dbReference>
<keyword evidence="7 9" id="KW-0663">Pyridoxal phosphate</keyword>
<dbReference type="InterPro" id="IPR001917">
    <property type="entry name" value="Aminotrans_II_pyridoxalP_BS"/>
</dbReference>
<evidence type="ECO:0000256" key="6">
    <source>
        <dbReference type="ARBA" id="ARBA00022679"/>
    </source>
</evidence>
<evidence type="ECO:0000256" key="5">
    <source>
        <dbReference type="ARBA" id="ARBA00022576"/>
    </source>
</evidence>
<reference evidence="11 12" key="1">
    <citation type="submission" date="2019-03" db="EMBL/GenBank/DDBJ databases">
        <title>Genomic Encyclopedia of Type Strains, Phase IV (KMG-IV): sequencing the most valuable type-strain genomes for metagenomic binning, comparative biology and taxonomic classification.</title>
        <authorList>
            <person name="Goeker M."/>
        </authorList>
    </citation>
    <scope>NUCLEOTIDE SEQUENCE [LARGE SCALE GENOMIC DNA]</scope>
    <source>
        <strain evidence="11 12">DSM 12121</strain>
    </source>
</reference>
<keyword evidence="6 9" id="KW-0808">Transferase</keyword>
<evidence type="ECO:0000256" key="4">
    <source>
        <dbReference type="ARBA" id="ARBA00011738"/>
    </source>
</evidence>
<dbReference type="HAMAP" id="MF_01023">
    <property type="entry name" value="HisC_aminotrans_2"/>
    <property type="match status" value="1"/>
</dbReference>
<dbReference type="InterPro" id="IPR015422">
    <property type="entry name" value="PyrdxlP-dep_Trfase_small"/>
</dbReference>
<dbReference type="CDD" id="cd00609">
    <property type="entry name" value="AAT_like"/>
    <property type="match status" value="1"/>
</dbReference>
<comment type="similarity">
    <text evidence="3 9">Belongs to the class-II pyridoxal-phosphate-dependent aminotransferase family. Histidinol-phosphate aminotransferase subfamily.</text>
</comment>
<comment type="cofactor">
    <cofactor evidence="1 9">
        <name>pyridoxal 5'-phosphate</name>
        <dbReference type="ChEBI" id="CHEBI:597326"/>
    </cofactor>
</comment>
<dbReference type="GO" id="GO:0030170">
    <property type="term" value="F:pyridoxal phosphate binding"/>
    <property type="evidence" value="ECO:0007669"/>
    <property type="project" value="InterPro"/>
</dbReference>
<dbReference type="NCBIfam" id="TIGR01141">
    <property type="entry name" value="hisC"/>
    <property type="match status" value="1"/>
</dbReference>
<dbReference type="GO" id="GO:0004400">
    <property type="term" value="F:histidinol-phosphate transaminase activity"/>
    <property type="evidence" value="ECO:0007669"/>
    <property type="project" value="UniProtKB-UniRule"/>
</dbReference>
<dbReference type="InterPro" id="IPR015424">
    <property type="entry name" value="PyrdxlP-dep_Trfase"/>
</dbReference>
<dbReference type="SUPFAM" id="SSF53383">
    <property type="entry name" value="PLP-dependent transferases"/>
    <property type="match status" value="1"/>
</dbReference>
<keyword evidence="5 9" id="KW-0032">Aminotransferase</keyword>
<sequence>MSVASRAPEYIRAIRPYQPGKPISELAREMGMPESGIVKLASNENPLGMSPAARQAIVDALAEVARYPDGNGFALKAVLSARYGVKPEQIVLGNGSNDILELVASSFLRLGDAAVFSQHAFAVYPLATNAAGARCVEVPAVAYGHDLDAMAAAIDGDTRVVFVANPNNPTGTFLPGEALEAFLRKVPADVLVVLDEAYTEYLAPEQCYDAIAWLTHFPNLLISRTFSKAYGLAGLRVGYAFAHPDVADLMNRVRQPFNVSSLALVAAEAALGDQEFIARSADLNRRGMAQISVALDELGLEWIPSAGNFLTFRAGKAAAVDAALLRQGVIVRPIAGYGMPEWLRVTIGLPEENLRFIDALRAALAETRAG</sequence>
<feature type="domain" description="Aminotransferase class I/classII large" evidence="10">
    <location>
        <begin position="37"/>
        <end position="355"/>
    </location>
</feature>
<evidence type="ECO:0000259" key="10">
    <source>
        <dbReference type="Pfam" id="PF00155"/>
    </source>
</evidence>
<dbReference type="PANTHER" id="PTHR43643">
    <property type="entry name" value="HISTIDINOL-PHOSPHATE AMINOTRANSFERASE 2"/>
    <property type="match status" value="1"/>
</dbReference>
<protein>
    <recommendedName>
        <fullName evidence="9">Histidinol-phosphate aminotransferase</fullName>
        <ecNumber evidence="9">2.6.1.9</ecNumber>
    </recommendedName>
    <alternativeName>
        <fullName evidence="9">Imidazole acetol-phosphate transaminase</fullName>
    </alternativeName>
</protein>
<evidence type="ECO:0000313" key="11">
    <source>
        <dbReference type="EMBL" id="TDN49254.1"/>
    </source>
</evidence>
<evidence type="ECO:0000256" key="7">
    <source>
        <dbReference type="ARBA" id="ARBA00022898"/>
    </source>
</evidence>
<dbReference type="EMBL" id="SNVV01000012">
    <property type="protein sequence ID" value="TDN49254.1"/>
    <property type="molecule type" value="Genomic_DNA"/>
</dbReference>
<dbReference type="RefSeq" id="WP_133592767.1">
    <property type="nucleotide sequence ID" value="NZ_SNVV01000012.1"/>
</dbReference>
<dbReference type="PROSITE" id="PS00599">
    <property type="entry name" value="AA_TRANSFER_CLASS_2"/>
    <property type="match status" value="1"/>
</dbReference>
<evidence type="ECO:0000256" key="9">
    <source>
        <dbReference type="HAMAP-Rule" id="MF_01023"/>
    </source>
</evidence>
<comment type="subunit">
    <text evidence="4 9">Homodimer.</text>
</comment>
<keyword evidence="9" id="KW-0368">Histidine biosynthesis</keyword>
<comment type="caution">
    <text evidence="11">The sequence shown here is derived from an EMBL/GenBank/DDBJ whole genome shotgun (WGS) entry which is preliminary data.</text>
</comment>
<dbReference type="Proteomes" id="UP000295129">
    <property type="component" value="Unassembled WGS sequence"/>
</dbReference>
<dbReference type="InterPro" id="IPR015421">
    <property type="entry name" value="PyrdxlP-dep_Trfase_major"/>
</dbReference>
<dbReference type="UniPathway" id="UPA00031">
    <property type="reaction ID" value="UER00012"/>
</dbReference>
<dbReference type="OrthoDB" id="9809616at2"/>
<dbReference type="PANTHER" id="PTHR43643:SF3">
    <property type="entry name" value="HISTIDINOL-PHOSPHATE AMINOTRANSFERASE"/>
    <property type="match status" value="1"/>
</dbReference>
<dbReference type="GO" id="GO:0000105">
    <property type="term" value="P:L-histidine biosynthetic process"/>
    <property type="evidence" value="ECO:0007669"/>
    <property type="project" value="UniProtKB-UniRule"/>
</dbReference>
<evidence type="ECO:0000256" key="2">
    <source>
        <dbReference type="ARBA" id="ARBA00005011"/>
    </source>
</evidence>
<accession>A0A4R6DWS7</accession>
<dbReference type="Gene3D" id="3.40.640.10">
    <property type="entry name" value="Type I PLP-dependent aspartate aminotransferase-like (Major domain)"/>
    <property type="match status" value="1"/>
</dbReference>
<evidence type="ECO:0000256" key="3">
    <source>
        <dbReference type="ARBA" id="ARBA00007970"/>
    </source>
</evidence>
<evidence type="ECO:0000256" key="1">
    <source>
        <dbReference type="ARBA" id="ARBA00001933"/>
    </source>
</evidence>
<comment type="pathway">
    <text evidence="2 9">Amino-acid biosynthesis; L-histidine biosynthesis; L-histidine from 5-phospho-alpha-D-ribose 1-diphosphate: step 7/9.</text>
</comment>
<comment type="catalytic activity">
    <reaction evidence="8 9">
        <text>L-histidinol phosphate + 2-oxoglutarate = 3-(imidazol-4-yl)-2-oxopropyl phosphate + L-glutamate</text>
        <dbReference type="Rhea" id="RHEA:23744"/>
        <dbReference type="ChEBI" id="CHEBI:16810"/>
        <dbReference type="ChEBI" id="CHEBI:29985"/>
        <dbReference type="ChEBI" id="CHEBI:57766"/>
        <dbReference type="ChEBI" id="CHEBI:57980"/>
        <dbReference type="EC" id="2.6.1.9"/>
    </reaction>
</comment>
<keyword evidence="9" id="KW-0028">Amino-acid biosynthesis</keyword>
<keyword evidence="12" id="KW-1185">Reference proteome</keyword>
<organism evidence="11 12">
    <name type="scientific">Azoarcus indigens</name>
    <dbReference type="NCBI Taxonomy" id="29545"/>
    <lineage>
        <taxon>Bacteria</taxon>
        <taxon>Pseudomonadati</taxon>
        <taxon>Pseudomonadota</taxon>
        <taxon>Betaproteobacteria</taxon>
        <taxon>Rhodocyclales</taxon>
        <taxon>Zoogloeaceae</taxon>
        <taxon>Azoarcus</taxon>
    </lineage>
</organism>
<proteinExistence type="inferred from homology"/>
<evidence type="ECO:0000313" key="12">
    <source>
        <dbReference type="Proteomes" id="UP000295129"/>
    </source>
</evidence>
<dbReference type="Gene3D" id="3.90.1150.10">
    <property type="entry name" value="Aspartate Aminotransferase, domain 1"/>
    <property type="match status" value="1"/>
</dbReference>
<feature type="modified residue" description="N6-(pyridoxal phosphate)lysine" evidence="9">
    <location>
        <position position="228"/>
    </location>
</feature>
<dbReference type="EC" id="2.6.1.9" evidence="9"/>
<dbReference type="AlphaFoldDB" id="A0A4R6DWS7"/>
<dbReference type="InterPro" id="IPR050106">
    <property type="entry name" value="HistidinolP_aminotransfase"/>
</dbReference>
<gene>
    <name evidence="9" type="primary">hisC</name>
    <name evidence="11" type="ORF">C7389_112109</name>
</gene>
<dbReference type="InterPro" id="IPR004839">
    <property type="entry name" value="Aminotransferase_I/II_large"/>
</dbReference>
<name>A0A4R6DWS7_9RHOO</name>